<dbReference type="FunFam" id="3.40.50.880:FF:000016">
    <property type="entry name" value="Carbamoyl-phosphate synthase arginine-specific small chain"/>
    <property type="match status" value="1"/>
</dbReference>
<reference evidence="19" key="1">
    <citation type="submission" date="2015-10" db="EMBL/GenBank/DDBJ databases">
        <authorList>
            <person name="Devillers H."/>
        </authorList>
    </citation>
    <scope>NUCLEOTIDE SEQUENCE [LARGE SCALE GENOMIC DNA]</scope>
</reference>
<keyword evidence="8" id="KW-0067">ATP-binding</keyword>
<evidence type="ECO:0000313" key="18">
    <source>
        <dbReference type="EMBL" id="CUS20917.1"/>
    </source>
</evidence>
<dbReference type="EC" id="6.3.5.5" evidence="3"/>
<evidence type="ECO:0000256" key="14">
    <source>
        <dbReference type="ARBA" id="ARBA00048816"/>
    </source>
</evidence>
<dbReference type="PANTHER" id="PTHR43418">
    <property type="entry name" value="MULTIFUNCTIONAL TRYPTOPHAN BIOSYNTHESIS PROTEIN-RELATED"/>
    <property type="match status" value="1"/>
</dbReference>
<evidence type="ECO:0000256" key="8">
    <source>
        <dbReference type="ARBA" id="ARBA00022840"/>
    </source>
</evidence>
<comment type="subunit">
    <text evidence="10">Heterodimer composed of 2 chains; the small (or glutamine) chain promotes the hydrolysis of glutamine to ammonia, which is used by the large (or ammonia) chain to synthesize carbamoyl phosphate.</text>
</comment>
<keyword evidence="6" id="KW-0028">Amino-acid biosynthesis</keyword>
<keyword evidence="19" id="KW-1185">Reference proteome</keyword>
<evidence type="ECO:0000256" key="13">
    <source>
        <dbReference type="ARBA" id="ARBA00044340"/>
    </source>
</evidence>
<dbReference type="GO" id="GO:0006207">
    <property type="term" value="P:'de novo' pyrimidine nucleobase biosynthetic process"/>
    <property type="evidence" value="ECO:0007669"/>
    <property type="project" value="InterPro"/>
</dbReference>
<dbReference type="OrthoDB" id="434at2759"/>
<dbReference type="AlphaFoldDB" id="A0A0P1KLT7"/>
<dbReference type="NCBIfam" id="NF009475">
    <property type="entry name" value="PRK12838.1"/>
    <property type="match status" value="1"/>
</dbReference>
<comment type="catalytic activity">
    <reaction evidence="15">
        <text>L-glutamine + H2O = L-glutamate + NH4(+)</text>
        <dbReference type="Rhea" id="RHEA:15889"/>
        <dbReference type="ChEBI" id="CHEBI:15377"/>
        <dbReference type="ChEBI" id="CHEBI:28938"/>
        <dbReference type="ChEBI" id="CHEBI:29985"/>
        <dbReference type="ChEBI" id="CHEBI:58359"/>
    </reaction>
</comment>
<dbReference type="SUPFAM" id="SSF52021">
    <property type="entry name" value="Carbamoyl phosphate synthetase, small subunit N-terminal domain"/>
    <property type="match status" value="1"/>
</dbReference>
<dbReference type="InterPro" id="IPR035686">
    <property type="entry name" value="CPSase_GATase1"/>
</dbReference>
<evidence type="ECO:0000256" key="12">
    <source>
        <dbReference type="ARBA" id="ARBA00044334"/>
    </source>
</evidence>
<dbReference type="SUPFAM" id="SSF52317">
    <property type="entry name" value="Class I glutamine amidotransferase-like"/>
    <property type="match status" value="1"/>
</dbReference>
<keyword evidence="7" id="KW-0547">Nucleotide-binding</keyword>
<evidence type="ECO:0000256" key="5">
    <source>
        <dbReference type="ARBA" id="ARBA00022598"/>
    </source>
</evidence>
<feature type="domain" description="Carbamoyl-phosphate synthase small subunit N-terminal" evidence="17">
    <location>
        <begin position="7"/>
        <end position="147"/>
    </location>
</feature>
<evidence type="ECO:0000256" key="3">
    <source>
        <dbReference type="ARBA" id="ARBA00012738"/>
    </source>
</evidence>
<dbReference type="EMBL" id="LN890542">
    <property type="protein sequence ID" value="CUS20917.1"/>
    <property type="molecule type" value="Genomic_DNA"/>
</dbReference>
<evidence type="ECO:0000256" key="11">
    <source>
        <dbReference type="ARBA" id="ARBA00044168"/>
    </source>
</evidence>
<dbReference type="GO" id="GO:0006541">
    <property type="term" value="P:glutamine metabolic process"/>
    <property type="evidence" value="ECO:0007669"/>
    <property type="project" value="InterPro"/>
</dbReference>
<dbReference type="SMART" id="SM01097">
    <property type="entry name" value="CPSase_sm_chain"/>
    <property type="match status" value="1"/>
</dbReference>
<keyword evidence="5" id="KW-0436">Ligase</keyword>
<dbReference type="CDD" id="cd01744">
    <property type="entry name" value="GATase1_CPSase"/>
    <property type="match status" value="1"/>
</dbReference>
<evidence type="ECO:0000259" key="17">
    <source>
        <dbReference type="SMART" id="SM01097"/>
    </source>
</evidence>
<gene>
    <name evidence="18" type="ORF">LAQU0_S02e01310g</name>
</gene>
<comment type="function">
    <text evidence="16">Small subunit of the arginine-specific carbamoyl phosphate synthase (CPSase). CPSase catalyzes the formation of carbamoyl phosphate from the ammonia moiety of glutamine, carbonate, and phosphate donated by ATP, constituting the first step of 2 biosynthetic pathways, one leading to arginine and/or urea and the other to pyrimidine nucleotides. The small subunit (glutamine amidotransferase) binds and cleaves glutamine to supply the large subunit with the substrate ammonia.</text>
</comment>
<dbReference type="InterPro" id="IPR006274">
    <property type="entry name" value="CarbamoylP_synth_ssu"/>
</dbReference>
<sequence>MAPPALTKATFQIQNGPSYEGYSFGAKTSVAGETVFTTSLVGYPESMTDPSYQGQILVFTQPLIGNYGVPSGEARDEFNLLKYFESPHAHVIGIVVAEYAWRYSHWTAVQSLAEWCEKEGVAAITGVDTRSVVQYLREQGSSLGRIVVGDDAAPEYVDTMKSHLVAQVSTKEPYHISNANASANLALIDCGVKENIVRCLVSRGANVTVFPHDYKIQDVAHQFDGIFISNGPGNPTSCAQTVENIKVLLEDSKFAHLPIFGICLGHQLLALAAGACSVKMKYGNRAHNIPALDLTTGQCHITSQNHGYAIDAESLPKNVFKPFFVNLNDGSNEGMIHCTRPVFSTQFHPEAKGGPMDTAVLFDKYFENIEQYQKTRDGNAKTAVKFDIPVQTMASQRVL</sequence>
<evidence type="ECO:0000256" key="4">
    <source>
        <dbReference type="ARBA" id="ARBA00022571"/>
    </source>
</evidence>
<dbReference type="Pfam" id="PF00988">
    <property type="entry name" value="CPSase_sm_chain"/>
    <property type="match status" value="1"/>
</dbReference>
<evidence type="ECO:0000256" key="16">
    <source>
        <dbReference type="ARBA" id="ARBA00057756"/>
    </source>
</evidence>
<dbReference type="InterPro" id="IPR017926">
    <property type="entry name" value="GATASE"/>
</dbReference>
<accession>A0A0P1KLT7</accession>
<dbReference type="PROSITE" id="PS51273">
    <property type="entry name" value="GATASE_TYPE_1"/>
    <property type="match status" value="1"/>
</dbReference>
<dbReference type="HAMAP" id="MF_01209">
    <property type="entry name" value="CPSase_S_chain"/>
    <property type="match status" value="1"/>
</dbReference>
<comment type="catalytic activity">
    <reaction evidence="14">
        <text>hydrogencarbonate + L-glutamine + 2 ATP + H2O = carbamoyl phosphate + L-glutamate + 2 ADP + phosphate + 2 H(+)</text>
        <dbReference type="Rhea" id="RHEA:18633"/>
        <dbReference type="ChEBI" id="CHEBI:15377"/>
        <dbReference type="ChEBI" id="CHEBI:15378"/>
        <dbReference type="ChEBI" id="CHEBI:17544"/>
        <dbReference type="ChEBI" id="CHEBI:29985"/>
        <dbReference type="ChEBI" id="CHEBI:30616"/>
        <dbReference type="ChEBI" id="CHEBI:43474"/>
        <dbReference type="ChEBI" id="CHEBI:58228"/>
        <dbReference type="ChEBI" id="CHEBI:58359"/>
        <dbReference type="ChEBI" id="CHEBI:456216"/>
        <dbReference type="EC" id="6.3.5.5"/>
    </reaction>
</comment>
<comment type="pathway">
    <text evidence="1">Amino-acid biosynthesis; L-arginine biosynthesis; carbamoyl phosphate from bicarbonate: step 1/1.</text>
</comment>
<dbReference type="InterPro" id="IPR002474">
    <property type="entry name" value="CarbamoylP_synth_ssu_N"/>
</dbReference>
<dbReference type="GO" id="GO:0006526">
    <property type="term" value="P:L-arginine biosynthetic process"/>
    <property type="evidence" value="ECO:0007669"/>
    <property type="project" value="UniProtKB-KW"/>
</dbReference>
<organism evidence="18 19">
    <name type="scientific">Lachancea quebecensis</name>
    <dbReference type="NCBI Taxonomy" id="1654605"/>
    <lineage>
        <taxon>Eukaryota</taxon>
        <taxon>Fungi</taxon>
        <taxon>Dikarya</taxon>
        <taxon>Ascomycota</taxon>
        <taxon>Saccharomycotina</taxon>
        <taxon>Saccharomycetes</taxon>
        <taxon>Saccharomycetales</taxon>
        <taxon>Saccharomycetaceae</taxon>
        <taxon>Lachancea</taxon>
    </lineage>
</organism>
<proteinExistence type="inferred from homology"/>
<dbReference type="Pfam" id="PF00117">
    <property type="entry name" value="GATase"/>
    <property type="match status" value="1"/>
</dbReference>
<name>A0A0P1KLT7_9SACH</name>
<dbReference type="PANTHER" id="PTHR43418:SF7">
    <property type="entry name" value="CARBAMOYL-PHOSPHATE SYNTHASE SMALL CHAIN"/>
    <property type="match status" value="1"/>
</dbReference>
<keyword evidence="4" id="KW-0055">Arginine biosynthesis</keyword>
<dbReference type="FunFam" id="3.50.30.20:FF:000003">
    <property type="entry name" value="Carbamoyl-phosphate synthase arginine-specific small chain"/>
    <property type="match status" value="1"/>
</dbReference>
<dbReference type="GO" id="GO:0005737">
    <property type="term" value="C:cytoplasm"/>
    <property type="evidence" value="ECO:0007669"/>
    <property type="project" value="UniProtKB-ARBA"/>
</dbReference>
<dbReference type="NCBIfam" id="TIGR01368">
    <property type="entry name" value="CPSaseIIsmall"/>
    <property type="match status" value="1"/>
</dbReference>
<dbReference type="GO" id="GO:0004088">
    <property type="term" value="F:carbamoyl-phosphate synthase (glutamine-hydrolyzing) activity"/>
    <property type="evidence" value="ECO:0007669"/>
    <property type="project" value="UniProtKB-EC"/>
</dbReference>
<dbReference type="Gene3D" id="3.40.50.880">
    <property type="match status" value="1"/>
</dbReference>
<dbReference type="InterPro" id="IPR036480">
    <property type="entry name" value="CarbP_synth_ssu_N_sf"/>
</dbReference>
<evidence type="ECO:0000313" key="19">
    <source>
        <dbReference type="Proteomes" id="UP000236544"/>
    </source>
</evidence>
<dbReference type="GO" id="GO:0005524">
    <property type="term" value="F:ATP binding"/>
    <property type="evidence" value="ECO:0007669"/>
    <property type="project" value="UniProtKB-KW"/>
</dbReference>
<dbReference type="InterPro" id="IPR050472">
    <property type="entry name" value="Anth_synth/Amidotransfase"/>
</dbReference>
<dbReference type="InterPro" id="IPR029062">
    <property type="entry name" value="Class_I_gatase-like"/>
</dbReference>
<evidence type="ECO:0000256" key="6">
    <source>
        <dbReference type="ARBA" id="ARBA00022605"/>
    </source>
</evidence>
<comment type="similarity">
    <text evidence="2">Belongs to the CarA family.</text>
</comment>
<dbReference type="PRINTS" id="PR00096">
    <property type="entry name" value="GATASE"/>
</dbReference>
<protein>
    <recommendedName>
        <fullName evidence="11">Carbamoyl phosphate synthase arginine-specific small chain</fullName>
        <ecNumber evidence="3">6.3.5.5</ecNumber>
    </recommendedName>
    <alternativeName>
        <fullName evidence="13">Arginine-specific carbamoyl phosphate synthetase, glutamine chain</fullName>
    </alternativeName>
    <alternativeName>
        <fullName evidence="12">Glutamine-dependent carbamoyl phosphate synthetase</fullName>
    </alternativeName>
</protein>
<keyword evidence="9" id="KW-0315">Glutamine amidotransferase</keyword>
<evidence type="ECO:0000256" key="1">
    <source>
        <dbReference type="ARBA" id="ARBA00005077"/>
    </source>
</evidence>
<evidence type="ECO:0000256" key="9">
    <source>
        <dbReference type="ARBA" id="ARBA00022962"/>
    </source>
</evidence>
<dbReference type="Proteomes" id="UP000236544">
    <property type="component" value="Unassembled WGS sequence"/>
</dbReference>
<dbReference type="Gene3D" id="3.50.30.20">
    <property type="entry name" value="Carbamoyl-phosphate synthase small subunit, N-terminal domain"/>
    <property type="match status" value="1"/>
</dbReference>
<evidence type="ECO:0000256" key="15">
    <source>
        <dbReference type="ARBA" id="ARBA00049285"/>
    </source>
</evidence>
<evidence type="ECO:0000256" key="2">
    <source>
        <dbReference type="ARBA" id="ARBA00007800"/>
    </source>
</evidence>
<evidence type="ECO:0000256" key="10">
    <source>
        <dbReference type="ARBA" id="ARBA00044031"/>
    </source>
</evidence>
<evidence type="ECO:0000256" key="7">
    <source>
        <dbReference type="ARBA" id="ARBA00022741"/>
    </source>
</evidence>
<dbReference type="PRINTS" id="PR00099">
    <property type="entry name" value="CPSGATASE"/>
</dbReference>